<keyword evidence="2" id="KW-1185">Reference proteome</keyword>
<reference evidence="2" key="1">
    <citation type="submission" date="2014-09" db="EMBL/GenBank/DDBJ databases">
        <authorList>
            <person name="Sharma Rahul"/>
            <person name="Thines Marco"/>
        </authorList>
    </citation>
    <scope>NUCLEOTIDE SEQUENCE [LARGE SCALE GENOMIC DNA]</scope>
</reference>
<dbReference type="GeneID" id="36395821"/>
<sequence>MEEDRGTRFQDEVIAKALRKVSDVVMIDSPAINVSAIEIAKTIKYLLYRQLKKCRDVNQTSPNHIATRLGLRQKIELVSTGEHAKTLTAGV</sequence>
<accession>A0A0P1ASP2</accession>
<dbReference type="RefSeq" id="XP_024580767.1">
    <property type="nucleotide sequence ID" value="XM_024730496.1"/>
</dbReference>
<evidence type="ECO:0000313" key="1">
    <source>
        <dbReference type="EMBL" id="CEG44398.1"/>
    </source>
</evidence>
<evidence type="ECO:0000313" key="2">
    <source>
        <dbReference type="Proteomes" id="UP000054928"/>
    </source>
</evidence>
<dbReference type="EMBL" id="CCYD01001204">
    <property type="protein sequence ID" value="CEG44398.1"/>
    <property type="molecule type" value="Genomic_DNA"/>
</dbReference>
<dbReference type="AlphaFoldDB" id="A0A0P1ASP2"/>
<dbReference type="Proteomes" id="UP000054928">
    <property type="component" value="Unassembled WGS sequence"/>
</dbReference>
<organism evidence="1 2">
    <name type="scientific">Plasmopara halstedii</name>
    <name type="common">Downy mildew of sunflower</name>
    <dbReference type="NCBI Taxonomy" id="4781"/>
    <lineage>
        <taxon>Eukaryota</taxon>
        <taxon>Sar</taxon>
        <taxon>Stramenopiles</taxon>
        <taxon>Oomycota</taxon>
        <taxon>Peronosporomycetes</taxon>
        <taxon>Peronosporales</taxon>
        <taxon>Peronosporaceae</taxon>
        <taxon>Plasmopara</taxon>
    </lineage>
</organism>
<protein>
    <submittedName>
        <fullName evidence="1">Uncharacterized protein</fullName>
    </submittedName>
</protein>
<name>A0A0P1ASP2_PLAHL</name>
<proteinExistence type="predicted"/>